<dbReference type="EMBL" id="PYJM01000014">
    <property type="protein sequence ID" value="PUA41386.1"/>
    <property type="molecule type" value="Genomic_DNA"/>
</dbReference>
<dbReference type="AlphaFoldDB" id="A0A2T6GB50"/>
<sequence length="232" mass="25440">MDRRKVIAKVIRCLALAQAQGASPNEAETALRQARALMRQYDLPAQELTAHTLDAACVPTQTRRPPRGHLLRLAALCAHAFDCQYLACFQAPSGWVMKFLGRGIAPEMAAHAYSALHHQLVFARRQYAAALPTRCSLKTRRRRAQLFVEGWLDAVGAKVALFASGPDAQTRQAIDAYLALAHPGMTEAPLSRTRMHAHDACAVFAGWQQGQSAQLRHGVHRDTTDLLSGDCP</sequence>
<organism evidence="3 4">
    <name type="scientific">Pseudomonas protegens</name>
    <dbReference type="NCBI Taxonomy" id="380021"/>
    <lineage>
        <taxon>Bacteria</taxon>
        <taxon>Pseudomonadati</taxon>
        <taxon>Pseudomonadota</taxon>
        <taxon>Gammaproteobacteria</taxon>
        <taxon>Pseudomonadales</taxon>
        <taxon>Pseudomonadaceae</taxon>
        <taxon>Pseudomonas</taxon>
    </lineage>
</organism>
<evidence type="ECO:0000313" key="4">
    <source>
        <dbReference type="Proteomes" id="UP000244178"/>
    </source>
</evidence>
<feature type="domain" description="DUF2786" evidence="1">
    <location>
        <begin position="5"/>
        <end position="43"/>
    </location>
</feature>
<evidence type="ECO:0000259" key="2">
    <source>
        <dbReference type="Pfam" id="PF23771"/>
    </source>
</evidence>
<evidence type="ECO:0000313" key="3">
    <source>
        <dbReference type="EMBL" id="PUA41386.1"/>
    </source>
</evidence>
<feature type="domain" description="DUF7168" evidence="2">
    <location>
        <begin position="59"/>
        <end position="187"/>
    </location>
</feature>
<accession>A0A2T6GB50</accession>
<reference evidence="3 4" key="1">
    <citation type="submission" date="2018-03" db="EMBL/GenBank/DDBJ databases">
        <title>Draft genome sequence of the plant growth promoting rhizobacterium Pseudomonas protegens strain BNJ-SS-45 isolated from wheat (Triticum aestivum) rhizosphere.</title>
        <authorList>
            <person name="Bajpai A."/>
            <person name="Shende K."/>
            <person name="Meena N."/>
            <person name="Upadhyayula S.R."/>
            <person name="Suravajhala P."/>
            <person name="Medicherla K.M."/>
            <person name="Johri B.N."/>
        </authorList>
    </citation>
    <scope>NUCLEOTIDE SEQUENCE [LARGE SCALE GENOMIC DNA]</scope>
    <source>
        <strain evidence="3 4">BNJ-SS-45</strain>
    </source>
</reference>
<dbReference type="InterPro" id="IPR055592">
    <property type="entry name" value="DUF7168"/>
</dbReference>
<evidence type="ECO:0000259" key="1">
    <source>
        <dbReference type="Pfam" id="PF10979"/>
    </source>
</evidence>
<comment type="caution">
    <text evidence="3">The sequence shown here is derived from an EMBL/GenBank/DDBJ whole genome shotgun (WGS) entry which is preliminary data.</text>
</comment>
<gene>
    <name evidence="3" type="ORF">C5U62_32195</name>
</gene>
<dbReference type="Proteomes" id="UP000244178">
    <property type="component" value="Unassembled WGS sequence"/>
</dbReference>
<dbReference type="Pfam" id="PF23771">
    <property type="entry name" value="DUF7168"/>
    <property type="match status" value="1"/>
</dbReference>
<protein>
    <submittedName>
        <fullName evidence="3">DUF2786 domain-containing protein</fullName>
    </submittedName>
</protein>
<dbReference type="RefSeq" id="WP_108546527.1">
    <property type="nucleotide sequence ID" value="NZ_PYJM01000014.1"/>
</dbReference>
<dbReference type="Pfam" id="PF10979">
    <property type="entry name" value="DUF2786"/>
    <property type="match status" value="1"/>
</dbReference>
<dbReference type="InterPro" id="IPR024498">
    <property type="entry name" value="DUF2786"/>
</dbReference>
<proteinExistence type="predicted"/>
<name>A0A2T6GB50_9PSED</name>